<dbReference type="AlphaFoldDB" id="A0A081AGD1"/>
<organism evidence="3 4">
    <name type="scientific">Phytophthora nicotianae P1976</name>
    <dbReference type="NCBI Taxonomy" id="1317066"/>
    <lineage>
        <taxon>Eukaryota</taxon>
        <taxon>Sar</taxon>
        <taxon>Stramenopiles</taxon>
        <taxon>Oomycota</taxon>
        <taxon>Peronosporomycetes</taxon>
        <taxon>Peronosporales</taxon>
        <taxon>Peronosporaceae</taxon>
        <taxon>Phytophthora</taxon>
    </lineage>
</organism>
<feature type="region of interest" description="Disordered" evidence="1">
    <location>
        <begin position="39"/>
        <end position="62"/>
    </location>
</feature>
<dbReference type="Proteomes" id="UP000028582">
    <property type="component" value="Unassembled WGS sequence"/>
</dbReference>
<dbReference type="OrthoDB" id="93797at2759"/>
<evidence type="ECO:0000313" key="4">
    <source>
        <dbReference type="Proteomes" id="UP000028582"/>
    </source>
</evidence>
<evidence type="ECO:0000313" key="3">
    <source>
        <dbReference type="EMBL" id="ETO77942.1"/>
    </source>
</evidence>
<evidence type="ECO:0008006" key="5">
    <source>
        <dbReference type="Google" id="ProtNLM"/>
    </source>
</evidence>
<feature type="chain" id="PRO_5001754176" description="RxLR effector protein" evidence="2">
    <location>
        <begin position="18"/>
        <end position="143"/>
    </location>
</feature>
<feature type="signal peptide" evidence="2">
    <location>
        <begin position="1"/>
        <end position="17"/>
    </location>
</feature>
<sequence>MRFACFLVLLATTFTASDNNFANSVEAASGDVARVSDMKRIDPDSKGPRLRGRKKPESEERMMAVPPYAAMTNVMHSTSTTSTTSKQSPRMLHSMEEYKAQPKRAKALAALLTIGMLSGAFIGGFKLTEWIRNALGVGSGRSD</sequence>
<accession>A0A081AGD1</accession>
<dbReference type="EMBL" id="ANJA01001239">
    <property type="protein sequence ID" value="ETO77942.1"/>
    <property type="molecule type" value="Genomic_DNA"/>
</dbReference>
<evidence type="ECO:0000256" key="2">
    <source>
        <dbReference type="SAM" id="SignalP"/>
    </source>
</evidence>
<name>A0A081AGD1_PHYNI</name>
<proteinExistence type="predicted"/>
<keyword evidence="2" id="KW-0732">Signal</keyword>
<protein>
    <recommendedName>
        <fullName evidence="5">RxLR effector protein</fullName>
    </recommendedName>
</protein>
<evidence type="ECO:0000256" key="1">
    <source>
        <dbReference type="SAM" id="MobiDB-lite"/>
    </source>
</evidence>
<comment type="caution">
    <text evidence="3">The sequence shown here is derived from an EMBL/GenBank/DDBJ whole genome shotgun (WGS) entry which is preliminary data.</text>
</comment>
<reference evidence="3 4" key="1">
    <citation type="submission" date="2013-11" db="EMBL/GenBank/DDBJ databases">
        <title>The Genome Sequence of Phytophthora parasitica P1976.</title>
        <authorList>
            <consortium name="The Broad Institute Genomics Platform"/>
            <person name="Russ C."/>
            <person name="Tyler B."/>
            <person name="Panabieres F."/>
            <person name="Shan W."/>
            <person name="Tripathy S."/>
            <person name="Grunwald N."/>
            <person name="Machado M."/>
            <person name="Johnson C.S."/>
            <person name="Walker B."/>
            <person name="Young S."/>
            <person name="Zeng Q."/>
            <person name="Gargeya S."/>
            <person name="Fitzgerald M."/>
            <person name="Haas B."/>
            <person name="Abouelleil A."/>
            <person name="Allen A.W."/>
            <person name="Alvarado L."/>
            <person name="Arachchi H.M."/>
            <person name="Berlin A.M."/>
            <person name="Chapman S.B."/>
            <person name="Gainer-Dewar J."/>
            <person name="Goldberg J."/>
            <person name="Griggs A."/>
            <person name="Gujja S."/>
            <person name="Hansen M."/>
            <person name="Howarth C."/>
            <person name="Imamovic A."/>
            <person name="Ireland A."/>
            <person name="Larimer J."/>
            <person name="McCowan C."/>
            <person name="Murphy C."/>
            <person name="Pearson M."/>
            <person name="Poon T.W."/>
            <person name="Priest M."/>
            <person name="Roberts A."/>
            <person name="Saif S."/>
            <person name="Shea T."/>
            <person name="Sisk P."/>
            <person name="Sykes S."/>
            <person name="Wortman J."/>
            <person name="Nusbaum C."/>
            <person name="Birren B."/>
        </authorList>
    </citation>
    <scope>NUCLEOTIDE SEQUENCE [LARGE SCALE GENOMIC DNA]</scope>
    <source>
        <strain evidence="3 4">P1976</strain>
    </source>
</reference>
<gene>
    <name evidence="3" type="ORF">F444_06932</name>
</gene>